<gene>
    <name evidence="2" type="ORF">J421_4456</name>
</gene>
<dbReference type="InParanoid" id="W0RQZ2"/>
<accession>W0RQZ2</accession>
<sequence>MTDFVLHRDDLVISTQGRAFWILDDVTPLQQLADSVQRARFASAPAHLFAPREATRFRYRAAFGGEESDRVSPVDPQYPPAGAMLDYWIRERPEGTLSLDIVDSAGAVLRTLSSAAAAPNEGARGGGRFARRETALDVTPGMHRVIWDFAVPGANGAAGGGPLVPPGRYTVRLSLRGPGTSASQWQTSQPLVVRADPRLARDGVTTAMLREQYLHNLRVRDLVSETNRLVQRVSSTRARLAGANAASDTLAALSALEAKLVTPPVRYSEPGLQAQVQYLYGLTTQADQKIGRDAVERYQQLRKEVDAAQAEARRWLGTDARSAER</sequence>
<evidence type="ECO:0000313" key="3">
    <source>
        <dbReference type="Proteomes" id="UP000019151"/>
    </source>
</evidence>
<evidence type="ECO:0000313" key="2">
    <source>
        <dbReference type="EMBL" id="AHG91993.1"/>
    </source>
</evidence>
<dbReference type="KEGG" id="gba:J421_4456"/>
<dbReference type="HOGENOM" id="CLU_854587_0_0_0"/>
<reference evidence="2 3" key="1">
    <citation type="journal article" date="2014" name="Genome Announc.">
        <title>Genome Sequence and Methylome of Soil Bacterium Gemmatirosa kalamazoonensis KBS708T, a Member of the Rarely Cultivated Gemmatimonadetes Phylum.</title>
        <authorList>
            <person name="Debruyn J.M."/>
            <person name="Radosevich M."/>
            <person name="Wommack K.E."/>
            <person name="Polson S.W."/>
            <person name="Hauser L.J."/>
            <person name="Fawaz M.N."/>
            <person name="Korlach J."/>
            <person name="Tsai Y.C."/>
        </authorList>
    </citation>
    <scope>NUCLEOTIDE SEQUENCE [LARGE SCALE GENOMIC DNA]</scope>
    <source>
        <strain evidence="2 3">KBS708</strain>
    </source>
</reference>
<feature type="coiled-coil region" evidence="1">
    <location>
        <begin position="291"/>
        <end position="318"/>
    </location>
</feature>
<keyword evidence="1" id="KW-0175">Coiled coil</keyword>
<keyword evidence="3" id="KW-1185">Reference proteome</keyword>
<dbReference type="eggNOG" id="COG4447">
    <property type="taxonomic scope" value="Bacteria"/>
</dbReference>
<name>W0RQZ2_9BACT</name>
<dbReference type="STRING" id="861299.J421_4456"/>
<dbReference type="EMBL" id="CP007128">
    <property type="protein sequence ID" value="AHG91993.1"/>
    <property type="molecule type" value="Genomic_DNA"/>
</dbReference>
<protein>
    <submittedName>
        <fullName evidence="2">Uncharacterized protein</fullName>
    </submittedName>
</protein>
<organism evidence="2 3">
    <name type="scientific">Gemmatirosa kalamazoonensis</name>
    <dbReference type="NCBI Taxonomy" id="861299"/>
    <lineage>
        <taxon>Bacteria</taxon>
        <taxon>Pseudomonadati</taxon>
        <taxon>Gemmatimonadota</taxon>
        <taxon>Gemmatimonadia</taxon>
        <taxon>Gemmatimonadales</taxon>
        <taxon>Gemmatimonadaceae</taxon>
        <taxon>Gemmatirosa</taxon>
    </lineage>
</organism>
<evidence type="ECO:0000256" key="1">
    <source>
        <dbReference type="SAM" id="Coils"/>
    </source>
</evidence>
<dbReference type="Proteomes" id="UP000019151">
    <property type="component" value="Chromosome"/>
</dbReference>
<proteinExistence type="predicted"/>
<dbReference type="AlphaFoldDB" id="W0RQZ2"/>
<dbReference type="PATRIC" id="fig|861299.3.peg.4511"/>